<protein>
    <submittedName>
        <fullName evidence="2">Uncharacterized protein</fullName>
    </submittedName>
</protein>
<sequence>MPYTSHGHWYGPGEPAQPEPTLKARCGGPALCPVCMREAASPDSSTEEGSR</sequence>
<gene>
    <name evidence="2" type="ORF">SAMN05660976_08534</name>
</gene>
<evidence type="ECO:0000256" key="1">
    <source>
        <dbReference type="SAM" id="MobiDB-lite"/>
    </source>
</evidence>
<feature type="region of interest" description="Disordered" evidence="1">
    <location>
        <begin position="1"/>
        <end position="22"/>
    </location>
</feature>
<reference evidence="2 3" key="1">
    <citation type="submission" date="2016-10" db="EMBL/GenBank/DDBJ databases">
        <authorList>
            <person name="de Groot N.N."/>
        </authorList>
    </citation>
    <scope>NUCLEOTIDE SEQUENCE [LARGE SCALE GENOMIC DNA]</scope>
    <source>
        <strain evidence="2 3">DSM 43357</strain>
    </source>
</reference>
<dbReference type="STRING" id="46177.SAMN05660976_08534"/>
<dbReference type="AlphaFoldDB" id="A0A1H8K7K1"/>
<evidence type="ECO:0000313" key="2">
    <source>
        <dbReference type="EMBL" id="SEN88388.1"/>
    </source>
</evidence>
<proteinExistence type="predicted"/>
<dbReference type="Proteomes" id="UP000198953">
    <property type="component" value="Unassembled WGS sequence"/>
</dbReference>
<dbReference type="EMBL" id="FOBF01000051">
    <property type="protein sequence ID" value="SEN88388.1"/>
    <property type="molecule type" value="Genomic_DNA"/>
</dbReference>
<keyword evidence="3" id="KW-1185">Reference proteome</keyword>
<organism evidence="2 3">
    <name type="scientific">Nonomuraea pusilla</name>
    <dbReference type="NCBI Taxonomy" id="46177"/>
    <lineage>
        <taxon>Bacteria</taxon>
        <taxon>Bacillati</taxon>
        <taxon>Actinomycetota</taxon>
        <taxon>Actinomycetes</taxon>
        <taxon>Streptosporangiales</taxon>
        <taxon>Streptosporangiaceae</taxon>
        <taxon>Nonomuraea</taxon>
    </lineage>
</organism>
<evidence type="ECO:0000313" key="3">
    <source>
        <dbReference type="Proteomes" id="UP000198953"/>
    </source>
</evidence>
<accession>A0A1H8K7K1</accession>
<name>A0A1H8K7K1_9ACTN</name>